<evidence type="ECO:0000256" key="10">
    <source>
        <dbReference type="ARBA" id="ARBA00022840"/>
    </source>
</evidence>
<evidence type="ECO:0000313" key="17">
    <source>
        <dbReference type="Proteomes" id="UP000094271"/>
    </source>
</evidence>
<name>A0A1E3UMB7_9FIRM</name>
<feature type="domain" description="Histidine kinase" evidence="15">
    <location>
        <begin position="122"/>
        <end position="333"/>
    </location>
</feature>
<organism evidence="16 17">
    <name type="scientific">Eisenbergiella tayi</name>
    <dbReference type="NCBI Taxonomy" id="1432052"/>
    <lineage>
        <taxon>Bacteria</taxon>
        <taxon>Bacillati</taxon>
        <taxon>Bacillota</taxon>
        <taxon>Clostridia</taxon>
        <taxon>Lachnospirales</taxon>
        <taxon>Lachnospiraceae</taxon>
        <taxon>Eisenbergiella</taxon>
    </lineage>
</organism>
<dbReference type="CDD" id="cd00075">
    <property type="entry name" value="HATPase"/>
    <property type="match status" value="1"/>
</dbReference>
<evidence type="ECO:0000256" key="5">
    <source>
        <dbReference type="ARBA" id="ARBA00022553"/>
    </source>
</evidence>
<evidence type="ECO:0000256" key="4">
    <source>
        <dbReference type="ARBA" id="ARBA00022475"/>
    </source>
</evidence>
<dbReference type="InterPro" id="IPR005467">
    <property type="entry name" value="His_kinase_dom"/>
</dbReference>
<comment type="subcellular location">
    <subcellularLocation>
        <location evidence="2">Cell membrane</location>
        <topology evidence="2">Multi-pass membrane protein</topology>
    </subcellularLocation>
</comment>
<dbReference type="GO" id="GO:0005886">
    <property type="term" value="C:plasma membrane"/>
    <property type="evidence" value="ECO:0007669"/>
    <property type="project" value="UniProtKB-SubCell"/>
</dbReference>
<dbReference type="GO" id="GO:0005524">
    <property type="term" value="F:ATP binding"/>
    <property type="evidence" value="ECO:0007669"/>
    <property type="project" value="UniProtKB-KW"/>
</dbReference>
<dbReference type="SUPFAM" id="SSF47384">
    <property type="entry name" value="Homodimeric domain of signal transducing histidine kinase"/>
    <property type="match status" value="1"/>
</dbReference>
<dbReference type="PROSITE" id="PS51257">
    <property type="entry name" value="PROKAR_LIPOPROTEIN"/>
    <property type="match status" value="1"/>
</dbReference>
<dbReference type="AlphaFoldDB" id="A0A1E3UMB7"/>
<evidence type="ECO:0000256" key="6">
    <source>
        <dbReference type="ARBA" id="ARBA00022679"/>
    </source>
</evidence>
<keyword evidence="11 14" id="KW-1133">Transmembrane helix</keyword>
<keyword evidence="9 16" id="KW-0418">Kinase</keyword>
<dbReference type="RefSeq" id="WP_069431316.1">
    <property type="nucleotide sequence ID" value="NZ_MEHA01000003.1"/>
</dbReference>
<keyword evidence="12" id="KW-0902">Two-component regulatory system</keyword>
<dbReference type="SUPFAM" id="SSF55874">
    <property type="entry name" value="ATPase domain of HSP90 chaperone/DNA topoisomerase II/histidine kinase"/>
    <property type="match status" value="1"/>
</dbReference>
<dbReference type="EC" id="2.7.13.3" evidence="3"/>
<comment type="caution">
    <text evidence="16">The sequence shown here is derived from an EMBL/GenBank/DDBJ whole genome shotgun (WGS) entry which is preliminary data.</text>
</comment>
<evidence type="ECO:0000259" key="15">
    <source>
        <dbReference type="PROSITE" id="PS50109"/>
    </source>
</evidence>
<dbReference type="EMBL" id="MEHA01000003">
    <property type="protein sequence ID" value="ODR54155.1"/>
    <property type="molecule type" value="Genomic_DNA"/>
</dbReference>
<dbReference type="PANTHER" id="PTHR45528:SF1">
    <property type="entry name" value="SENSOR HISTIDINE KINASE CPXA"/>
    <property type="match status" value="1"/>
</dbReference>
<dbReference type="InterPro" id="IPR050398">
    <property type="entry name" value="HssS/ArlS-like"/>
</dbReference>
<dbReference type="InterPro" id="IPR003661">
    <property type="entry name" value="HisK_dim/P_dom"/>
</dbReference>
<protein>
    <recommendedName>
        <fullName evidence="3">histidine kinase</fullName>
        <ecNumber evidence="3">2.7.13.3</ecNumber>
    </recommendedName>
</protein>
<accession>A0A1E3UMB7</accession>
<dbReference type="CDD" id="cd00082">
    <property type="entry name" value="HisKA"/>
    <property type="match status" value="1"/>
</dbReference>
<dbReference type="PROSITE" id="PS50109">
    <property type="entry name" value="HIS_KIN"/>
    <property type="match status" value="1"/>
</dbReference>
<dbReference type="Pfam" id="PF00512">
    <property type="entry name" value="HisKA"/>
    <property type="match status" value="1"/>
</dbReference>
<keyword evidence="8" id="KW-0547">Nucleotide-binding</keyword>
<reference evidence="16 17" key="1">
    <citation type="submission" date="2016-08" db="EMBL/GenBank/DDBJ databases">
        <authorList>
            <person name="Seilhamer J.J."/>
        </authorList>
    </citation>
    <scope>NUCLEOTIDE SEQUENCE [LARGE SCALE GENOMIC DNA]</scope>
    <source>
        <strain evidence="16 17">NML150140-1</strain>
    </source>
</reference>
<feature type="transmembrane region" description="Helical" evidence="14">
    <location>
        <begin position="35"/>
        <end position="55"/>
    </location>
</feature>
<dbReference type="InterPro" id="IPR036890">
    <property type="entry name" value="HATPase_C_sf"/>
</dbReference>
<proteinExistence type="predicted"/>
<dbReference type="InterPro" id="IPR004358">
    <property type="entry name" value="Sig_transdc_His_kin-like_C"/>
</dbReference>
<evidence type="ECO:0000256" key="12">
    <source>
        <dbReference type="ARBA" id="ARBA00023012"/>
    </source>
</evidence>
<evidence type="ECO:0000256" key="8">
    <source>
        <dbReference type="ARBA" id="ARBA00022741"/>
    </source>
</evidence>
<keyword evidence="10" id="KW-0067">ATP-binding</keyword>
<evidence type="ECO:0000256" key="11">
    <source>
        <dbReference type="ARBA" id="ARBA00022989"/>
    </source>
</evidence>
<evidence type="ECO:0000256" key="7">
    <source>
        <dbReference type="ARBA" id="ARBA00022692"/>
    </source>
</evidence>
<evidence type="ECO:0000256" key="1">
    <source>
        <dbReference type="ARBA" id="ARBA00000085"/>
    </source>
</evidence>
<keyword evidence="4" id="KW-1003">Cell membrane</keyword>
<dbReference type="Gene3D" id="1.10.287.130">
    <property type="match status" value="1"/>
</dbReference>
<dbReference type="OrthoDB" id="9806130at2"/>
<dbReference type="SMART" id="SM00388">
    <property type="entry name" value="HisKA"/>
    <property type="match status" value="1"/>
</dbReference>
<dbReference type="GO" id="GO:0000155">
    <property type="term" value="F:phosphorelay sensor kinase activity"/>
    <property type="evidence" value="ECO:0007669"/>
    <property type="project" value="InterPro"/>
</dbReference>
<sequence length="334" mass="37580">MIKLLKNKEVRKALLWQQLLSAAACAVCFFFDIRAGLTAAGLSLLLMLVFCISTYKRYQRISSLADDINQILHGDHAIDFDSYSEGELSILHSEIYKMTIRLREQQQTLTREKAYLADSIADISHQIRTPLTSINLLIGLLSEPKLTDARRQQLIHELYELLSRIDWLITTLLKISRLDAGTVQFKQEQVSLEELLKKSCVTLLISMELRGQELLIHADGAFHGDFSWTCEAIGNIVKNCMEHTPEGGRIEIEATENALFSEIIIRDNGTGISPEDLPHIFERFYKGKDSDGKSFGIGLALSRMIITGQGGTVKAENRKPVGAMFTIRFYKGTV</sequence>
<dbReference type="InterPro" id="IPR036097">
    <property type="entry name" value="HisK_dim/P_sf"/>
</dbReference>
<evidence type="ECO:0000256" key="9">
    <source>
        <dbReference type="ARBA" id="ARBA00022777"/>
    </source>
</evidence>
<evidence type="ECO:0000256" key="14">
    <source>
        <dbReference type="SAM" id="Phobius"/>
    </source>
</evidence>
<dbReference type="PANTHER" id="PTHR45528">
    <property type="entry name" value="SENSOR HISTIDINE KINASE CPXA"/>
    <property type="match status" value="1"/>
</dbReference>
<keyword evidence="7 14" id="KW-0812">Transmembrane</keyword>
<keyword evidence="13 14" id="KW-0472">Membrane</keyword>
<dbReference type="Gene3D" id="3.30.565.10">
    <property type="entry name" value="Histidine kinase-like ATPase, C-terminal domain"/>
    <property type="match status" value="1"/>
</dbReference>
<dbReference type="Pfam" id="PF02518">
    <property type="entry name" value="HATPase_c"/>
    <property type="match status" value="1"/>
</dbReference>
<evidence type="ECO:0000256" key="2">
    <source>
        <dbReference type="ARBA" id="ARBA00004651"/>
    </source>
</evidence>
<evidence type="ECO:0000256" key="3">
    <source>
        <dbReference type="ARBA" id="ARBA00012438"/>
    </source>
</evidence>
<dbReference type="Proteomes" id="UP000094271">
    <property type="component" value="Unassembled WGS sequence"/>
</dbReference>
<evidence type="ECO:0000313" key="16">
    <source>
        <dbReference type="EMBL" id="ODR54155.1"/>
    </source>
</evidence>
<gene>
    <name evidence="16" type="ORF">BEI59_06275</name>
</gene>
<comment type="catalytic activity">
    <reaction evidence="1">
        <text>ATP + protein L-histidine = ADP + protein N-phospho-L-histidine.</text>
        <dbReference type="EC" id="2.7.13.3"/>
    </reaction>
</comment>
<keyword evidence="5" id="KW-0597">Phosphoprotein</keyword>
<keyword evidence="6" id="KW-0808">Transferase</keyword>
<evidence type="ECO:0000256" key="13">
    <source>
        <dbReference type="ARBA" id="ARBA00023136"/>
    </source>
</evidence>
<dbReference type="SMART" id="SM00387">
    <property type="entry name" value="HATPase_c"/>
    <property type="match status" value="1"/>
</dbReference>
<dbReference type="InterPro" id="IPR003594">
    <property type="entry name" value="HATPase_dom"/>
</dbReference>
<dbReference type="PRINTS" id="PR00344">
    <property type="entry name" value="BCTRLSENSOR"/>
</dbReference>